<sequence>MTIPVVPAVHRAVTHGATRTVDATTAVVVLAPELADLAKRFSVDIALDAGVTLAGVTDQPADASITLDLSDGQLAELPPASGVRADGVEVDERHGIEITSDGIRVWGPTPEAVHRGLTTLRQLITERAVDGAAVLDQLRILDAPRFSWRGLSLDVARTFHDVETVRRVIDMLSLYKLNVLHLHLTDDQGWRVEIPDWPLLTEVGAAGAIGDRPGGFYSTADVVSLVRYASERFVTLVPEVDMPGHTSAVFRSYPRLAPATAEGSAGTVGNLNPDDATTLRFVDDVVGAVAAQFTTSAYVHIGGDEAFGMPDEAHARFVDRAMDTVKRHGRRVVGWQEIARAGVGPGDLVQYWMEPTSIQSTLDAGSLGSMVDSDVLASMVPPEMLPLLAEALGKSIDDIPTALAKGATILVSPTTRLYLDRPHAESSTDIEQDESRARIGLQVYPAATLREFVEWDPLDETPMVDSDAQLAGVEAAVWCETVSGRDDLEFLLLPRLAGVGEKAWAAIGATSWDDYADRLAPHSTAWDRRGWAWFRSSLVAWELKGAELGA</sequence>
<dbReference type="Pfam" id="PF00728">
    <property type="entry name" value="Glyco_hydro_20"/>
    <property type="match status" value="2"/>
</dbReference>
<dbReference type="PRINTS" id="PR00738">
    <property type="entry name" value="GLHYDRLASE20"/>
</dbReference>
<evidence type="ECO:0000259" key="7">
    <source>
        <dbReference type="Pfam" id="PF02838"/>
    </source>
</evidence>
<dbReference type="InterPro" id="IPR025705">
    <property type="entry name" value="Beta_hexosaminidase_sua/sub"/>
</dbReference>
<accession>A0ABT0UF98</accession>
<dbReference type="SUPFAM" id="SSF55545">
    <property type="entry name" value="beta-N-acetylhexosaminidase-like domain"/>
    <property type="match status" value="1"/>
</dbReference>
<evidence type="ECO:0000313" key="9">
    <source>
        <dbReference type="Proteomes" id="UP001431429"/>
    </source>
</evidence>
<evidence type="ECO:0000259" key="6">
    <source>
        <dbReference type="Pfam" id="PF00728"/>
    </source>
</evidence>
<dbReference type="PANTHER" id="PTHR22600">
    <property type="entry name" value="BETA-HEXOSAMINIDASE"/>
    <property type="match status" value="1"/>
</dbReference>
<dbReference type="InterPro" id="IPR029018">
    <property type="entry name" value="Hex-like_dom2"/>
</dbReference>
<name>A0ABT0UF98_9ACTN</name>
<feature type="domain" description="Glycoside hydrolase family 20 catalytic" evidence="6">
    <location>
        <begin position="146"/>
        <end position="306"/>
    </location>
</feature>
<dbReference type="Gene3D" id="3.30.379.10">
    <property type="entry name" value="Chitobiase/beta-hexosaminidase domain 2-like"/>
    <property type="match status" value="1"/>
</dbReference>
<comment type="caution">
    <text evidence="8">The sequence shown here is derived from an EMBL/GenBank/DDBJ whole genome shotgun (WGS) entry which is preliminary data.</text>
</comment>
<keyword evidence="9" id="KW-1185">Reference proteome</keyword>
<keyword evidence="5" id="KW-0326">Glycosidase</keyword>
<evidence type="ECO:0000256" key="3">
    <source>
        <dbReference type="ARBA" id="ARBA00012663"/>
    </source>
</evidence>
<reference evidence="8" key="1">
    <citation type="submission" date="2022-06" db="EMBL/GenBank/DDBJ databases">
        <title>Genome public.</title>
        <authorList>
            <person name="Sun Q."/>
        </authorList>
    </citation>
    <scope>NUCLEOTIDE SEQUENCE</scope>
    <source>
        <strain evidence="8">CWNU-1</strain>
    </source>
</reference>
<evidence type="ECO:0000256" key="4">
    <source>
        <dbReference type="ARBA" id="ARBA00022801"/>
    </source>
</evidence>
<evidence type="ECO:0000256" key="5">
    <source>
        <dbReference type="ARBA" id="ARBA00023295"/>
    </source>
</evidence>
<dbReference type="Pfam" id="PF02838">
    <property type="entry name" value="Glyco_hydro_20b"/>
    <property type="match status" value="1"/>
</dbReference>
<keyword evidence="4" id="KW-0378">Hydrolase</keyword>
<evidence type="ECO:0000256" key="1">
    <source>
        <dbReference type="ARBA" id="ARBA00001231"/>
    </source>
</evidence>
<dbReference type="Proteomes" id="UP001431429">
    <property type="component" value="Unassembled WGS sequence"/>
</dbReference>
<evidence type="ECO:0000256" key="2">
    <source>
        <dbReference type="ARBA" id="ARBA00006285"/>
    </source>
</evidence>
<feature type="domain" description="Beta-hexosaminidase bacterial type N-terminal" evidence="7">
    <location>
        <begin position="3"/>
        <end position="136"/>
    </location>
</feature>
<comment type="catalytic activity">
    <reaction evidence="1">
        <text>Hydrolysis of terminal non-reducing N-acetyl-D-hexosamine residues in N-acetyl-beta-D-hexosaminides.</text>
        <dbReference type="EC" id="3.2.1.52"/>
    </reaction>
</comment>
<protein>
    <recommendedName>
        <fullName evidence="3">beta-N-acetylhexosaminidase</fullName>
        <ecNumber evidence="3">3.2.1.52</ecNumber>
    </recommendedName>
</protein>
<dbReference type="Gene3D" id="3.20.20.80">
    <property type="entry name" value="Glycosidases"/>
    <property type="match status" value="1"/>
</dbReference>
<dbReference type="EC" id="3.2.1.52" evidence="3"/>
<dbReference type="SUPFAM" id="SSF51445">
    <property type="entry name" value="(Trans)glycosidases"/>
    <property type="match status" value="1"/>
</dbReference>
<dbReference type="RefSeq" id="WP_250917632.1">
    <property type="nucleotide sequence ID" value="NZ_JAMQAW010000002.1"/>
</dbReference>
<dbReference type="InterPro" id="IPR015882">
    <property type="entry name" value="HEX_bac_N"/>
</dbReference>
<dbReference type="PANTHER" id="PTHR22600:SF57">
    <property type="entry name" value="BETA-N-ACETYLHEXOSAMINIDASE"/>
    <property type="match status" value="1"/>
</dbReference>
<dbReference type="InterPro" id="IPR015883">
    <property type="entry name" value="Glyco_hydro_20_cat"/>
</dbReference>
<dbReference type="EMBL" id="JAMQAW010000002">
    <property type="protein sequence ID" value="MCM2387283.1"/>
    <property type="molecule type" value="Genomic_DNA"/>
</dbReference>
<organism evidence="8 9">
    <name type="scientific">Streptomyces albipurpureus</name>
    <dbReference type="NCBI Taxonomy" id="2897419"/>
    <lineage>
        <taxon>Bacteria</taxon>
        <taxon>Bacillati</taxon>
        <taxon>Actinomycetota</taxon>
        <taxon>Actinomycetes</taxon>
        <taxon>Kitasatosporales</taxon>
        <taxon>Streptomycetaceae</taxon>
        <taxon>Streptomyces</taxon>
    </lineage>
</organism>
<evidence type="ECO:0000313" key="8">
    <source>
        <dbReference type="EMBL" id="MCM2387283.1"/>
    </source>
</evidence>
<feature type="domain" description="Glycoside hydrolase family 20 catalytic" evidence="6">
    <location>
        <begin position="398"/>
        <end position="505"/>
    </location>
</feature>
<dbReference type="InterPro" id="IPR017853">
    <property type="entry name" value="GH"/>
</dbReference>
<comment type="similarity">
    <text evidence="2">Belongs to the glycosyl hydrolase 20 family.</text>
</comment>
<proteinExistence type="inferred from homology"/>
<gene>
    <name evidence="8" type="ORF">NBG84_02965</name>
</gene>